<evidence type="ECO:0000256" key="1">
    <source>
        <dbReference type="SAM" id="MobiDB-lite"/>
    </source>
</evidence>
<proteinExistence type="predicted"/>
<dbReference type="AlphaFoldDB" id="A0AAP0AZJ0"/>
<feature type="region of interest" description="Disordered" evidence="1">
    <location>
        <begin position="1"/>
        <end position="37"/>
    </location>
</feature>
<keyword evidence="3" id="KW-1185">Reference proteome</keyword>
<sequence length="275" mass="31059">MRERDLQCFKSPRPTSPTFTTAAAASSRARSGIRDQKNLPDDHFSTAYMTAAAAAADAASFPSTVLRRHPLSFPSRVQHPEDLEYSWILEFVLRQPIPDSLAHEIFLSLPFSSPDLHPHLQKTLLLRRLSSDLRRRSISERTLHSLELIEELDRLEGTAPSNRMKSAYCAAAVECTATAHRRGADDFKANVKGFWMDRFFNLIRSEASAGLVSEPLLEWWKRMEHCLSSGDQEVLKSNVEDAIELVKEYVEEALEDMGPTFLEIAAAEFVPKICR</sequence>
<name>A0AAP0AZJ0_9ASPA</name>
<gene>
    <name evidence="2" type="ORF">KSP39_PZI020427</name>
</gene>
<dbReference type="EMBL" id="JBBWWQ010000018">
    <property type="protein sequence ID" value="KAK8921091.1"/>
    <property type="molecule type" value="Genomic_DNA"/>
</dbReference>
<protein>
    <submittedName>
        <fullName evidence="2">Uncharacterized protein</fullName>
    </submittedName>
</protein>
<dbReference type="Proteomes" id="UP001418222">
    <property type="component" value="Unassembled WGS sequence"/>
</dbReference>
<accession>A0AAP0AZJ0</accession>
<dbReference type="PANTHER" id="PTHR46993">
    <property type="entry name" value="MYB TRANSCRIPTION FACTOR"/>
    <property type="match status" value="1"/>
</dbReference>
<dbReference type="PANTHER" id="PTHR46993:SF6">
    <property type="entry name" value="MYB TRANSCRIPTION FACTOR"/>
    <property type="match status" value="1"/>
</dbReference>
<organism evidence="2 3">
    <name type="scientific">Platanthera zijinensis</name>
    <dbReference type="NCBI Taxonomy" id="2320716"/>
    <lineage>
        <taxon>Eukaryota</taxon>
        <taxon>Viridiplantae</taxon>
        <taxon>Streptophyta</taxon>
        <taxon>Embryophyta</taxon>
        <taxon>Tracheophyta</taxon>
        <taxon>Spermatophyta</taxon>
        <taxon>Magnoliopsida</taxon>
        <taxon>Liliopsida</taxon>
        <taxon>Asparagales</taxon>
        <taxon>Orchidaceae</taxon>
        <taxon>Orchidoideae</taxon>
        <taxon>Orchideae</taxon>
        <taxon>Orchidinae</taxon>
        <taxon>Platanthera</taxon>
    </lineage>
</organism>
<evidence type="ECO:0000313" key="3">
    <source>
        <dbReference type="Proteomes" id="UP001418222"/>
    </source>
</evidence>
<evidence type="ECO:0000313" key="2">
    <source>
        <dbReference type="EMBL" id="KAK8921091.1"/>
    </source>
</evidence>
<reference evidence="2 3" key="1">
    <citation type="journal article" date="2022" name="Nat. Plants">
        <title>Genomes of leafy and leafless Platanthera orchids illuminate the evolution of mycoheterotrophy.</title>
        <authorList>
            <person name="Li M.H."/>
            <person name="Liu K.W."/>
            <person name="Li Z."/>
            <person name="Lu H.C."/>
            <person name="Ye Q.L."/>
            <person name="Zhang D."/>
            <person name="Wang J.Y."/>
            <person name="Li Y.F."/>
            <person name="Zhong Z.M."/>
            <person name="Liu X."/>
            <person name="Yu X."/>
            <person name="Liu D.K."/>
            <person name="Tu X.D."/>
            <person name="Liu B."/>
            <person name="Hao Y."/>
            <person name="Liao X.Y."/>
            <person name="Jiang Y.T."/>
            <person name="Sun W.H."/>
            <person name="Chen J."/>
            <person name="Chen Y.Q."/>
            <person name="Ai Y."/>
            <person name="Zhai J.W."/>
            <person name="Wu S.S."/>
            <person name="Zhou Z."/>
            <person name="Hsiao Y.Y."/>
            <person name="Wu W.L."/>
            <person name="Chen Y.Y."/>
            <person name="Lin Y.F."/>
            <person name="Hsu J.L."/>
            <person name="Li C.Y."/>
            <person name="Wang Z.W."/>
            <person name="Zhao X."/>
            <person name="Zhong W.Y."/>
            <person name="Ma X.K."/>
            <person name="Ma L."/>
            <person name="Huang J."/>
            <person name="Chen G.Z."/>
            <person name="Huang M.Z."/>
            <person name="Huang L."/>
            <person name="Peng D.H."/>
            <person name="Luo Y.B."/>
            <person name="Zou S.Q."/>
            <person name="Chen S.P."/>
            <person name="Lan S."/>
            <person name="Tsai W.C."/>
            <person name="Van de Peer Y."/>
            <person name="Liu Z.J."/>
        </authorList>
    </citation>
    <scope>NUCLEOTIDE SEQUENCE [LARGE SCALE GENOMIC DNA]</scope>
    <source>
        <strain evidence="2">Lor287</strain>
    </source>
</reference>
<feature type="compositionally biased region" description="Low complexity" evidence="1">
    <location>
        <begin position="11"/>
        <end position="30"/>
    </location>
</feature>
<comment type="caution">
    <text evidence="2">The sequence shown here is derived from an EMBL/GenBank/DDBJ whole genome shotgun (WGS) entry which is preliminary data.</text>
</comment>